<keyword evidence="3 5" id="KW-0175">Coiled coil</keyword>
<evidence type="ECO:0000256" key="5">
    <source>
        <dbReference type="SAM" id="Coils"/>
    </source>
</evidence>
<feature type="coiled-coil region" evidence="5">
    <location>
        <begin position="199"/>
        <end position="233"/>
    </location>
</feature>
<proteinExistence type="inferred from homology"/>
<evidence type="ECO:0000313" key="7">
    <source>
        <dbReference type="EMBL" id="RJY16298.1"/>
    </source>
</evidence>
<keyword evidence="8" id="KW-1185">Reference proteome</keyword>
<dbReference type="PANTHER" id="PTHR30563">
    <property type="entry name" value="DNA RECOMBINATION PROTEIN RMUC"/>
    <property type="match status" value="1"/>
</dbReference>
<name>A0A3A6UFT6_9GAMM</name>
<dbReference type="GO" id="GO:0006310">
    <property type="term" value="P:DNA recombination"/>
    <property type="evidence" value="ECO:0007669"/>
    <property type="project" value="UniProtKB-KW"/>
</dbReference>
<feature type="transmembrane region" description="Helical" evidence="6">
    <location>
        <begin position="12"/>
        <end position="32"/>
    </location>
</feature>
<keyword evidence="6" id="KW-1133">Transmembrane helix</keyword>
<dbReference type="AlphaFoldDB" id="A0A3A6UFT6"/>
<protein>
    <submittedName>
        <fullName evidence="7">DNA recombination protein RmuC</fullName>
    </submittedName>
</protein>
<dbReference type="InterPro" id="IPR003798">
    <property type="entry name" value="DNA_recombination_RmuC"/>
</dbReference>
<evidence type="ECO:0000256" key="6">
    <source>
        <dbReference type="SAM" id="Phobius"/>
    </source>
</evidence>
<dbReference type="Pfam" id="PF02646">
    <property type="entry name" value="RmuC"/>
    <property type="match status" value="1"/>
</dbReference>
<dbReference type="PANTHER" id="PTHR30563:SF0">
    <property type="entry name" value="DNA RECOMBINATION PROTEIN RMUC"/>
    <property type="match status" value="1"/>
</dbReference>
<evidence type="ECO:0000256" key="3">
    <source>
        <dbReference type="ARBA" id="ARBA00023054"/>
    </source>
</evidence>
<keyword evidence="6" id="KW-0472">Membrane</keyword>
<comment type="function">
    <text evidence="1">Involved in DNA recombination.</text>
</comment>
<evidence type="ECO:0000313" key="8">
    <source>
        <dbReference type="Proteomes" id="UP000273022"/>
    </source>
</evidence>
<gene>
    <name evidence="7" type="primary">rmuC</name>
    <name evidence="7" type="ORF">D5R81_09915</name>
</gene>
<keyword evidence="4" id="KW-0233">DNA recombination</keyword>
<sequence>MPNLTILDSLSTAQIIAFLAVSCLSILIGALLNQKLTRRRWEQVAEIKDQEHQNIKQQLQFKLDDTTEQLQLYQAKFEDSIQSLGKYQAQADQAADLELKLDDAQRKHMESQLALSKSNAMQKTLQAKYEAESQALNDKVLMLESAEARLKTEFENLATRIFEERSEKLNNQNNNQLTGLLGPFRQQLEGFRQQIKESYTHEQSERSALKHQLKQLQQLNIQMSQDAVNLTNALKGDNKQQGNWGEVILDRVLQESGLREGHEYQTQTDLKDDNGKHFKPDVIVHLPEDKDVVIDSKVSLISYERYFNSDDDIERQKAIKEHILSLRSHIKGLSQKNYQQLHGLKSLDYVLMFIPIEPAFLIALENDPDLVTFALENNVMLVSPTNLLVALRTIHNIWRYEYQNQHAQRIAQHAGKIYDKLCGYVDDMNKLGRALETADKSFANAMGKLSTGKGNVIRQAHQMQQLGIDTSKKLDTHILDNALNNDLEDSPKT</sequence>
<dbReference type="EMBL" id="QYYH01000052">
    <property type="protein sequence ID" value="RJY16298.1"/>
    <property type="molecule type" value="Genomic_DNA"/>
</dbReference>
<evidence type="ECO:0000256" key="4">
    <source>
        <dbReference type="ARBA" id="ARBA00023172"/>
    </source>
</evidence>
<feature type="coiled-coil region" evidence="5">
    <location>
        <begin position="56"/>
        <end position="114"/>
    </location>
</feature>
<organism evidence="7 8">
    <name type="scientific">Parashewanella spongiae</name>
    <dbReference type="NCBI Taxonomy" id="342950"/>
    <lineage>
        <taxon>Bacteria</taxon>
        <taxon>Pseudomonadati</taxon>
        <taxon>Pseudomonadota</taxon>
        <taxon>Gammaproteobacteria</taxon>
        <taxon>Alteromonadales</taxon>
        <taxon>Shewanellaceae</taxon>
        <taxon>Parashewanella</taxon>
    </lineage>
</organism>
<reference evidence="7 8" key="1">
    <citation type="submission" date="2018-09" db="EMBL/GenBank/DDBJ databases">
        <title>Phylogeny of the Shewanellaceae, and recommendation for two new genera, Pseudoshewanella and Parashewanella.</title>
        <authorList>
            <person name="Wang G."/>
        </authorList>
    </citation>
    <scope>NUCLEOTIDE SEQUENCE [LARGE SCALE GENOMIC DNA]</scope>
    <source>
        <strain evidence="7 8">KCTC 22492</strain>
    </source>
</reference>
<evidence type="ECO:0000256" key="2">
    <source>
        <dbReference type="ARBA" id="ARBA00009840"/>
    </source>
</evidence>
<dbReference type="Proteomes" id="UP000273022">
    <property type="component" value="Unassembled WGS sequence"/>
</dbReference>
<evidence type="ECO:0000256" key="1">
    <source>
        <dbReference type="ARBA" id="ARBA00003416"/>
    </source>
</evidence>
<dbReference type="OrthoDB" id="9765111at2"/>
<accession>A0A3A6UFT6</accession>
<dbReference type="RefSeq" id="WP_121853484.1">
    <property type="nucleotide sequence ID" value="NZ_CP037952.1"/>
</dbReference>
<comment type="caution">
    <text evidence="7">The sequence shown here is derived from an EMBL/GenBank/DDBJ whole genome shotgun (WGS) entry which is preliminary data.</text>
</comment>
<keyword evidence="6" id="KW-0812">Transmembrane</keyword>
<comment type="similarity">
    <text evidence="2">Belongs to the RmuC family.</text>
</comment>